<evidence type="ECO:0000313" key="8">
    <source>
        <dbReference type="EMBL" id="SNX68077.1"/>
    </source>
</evidence>
<keyword evidence="5 6" id="KW-0472">Membrane</keyword>
<comment type="similarity">
    <text evidence="2">Belongs to the GtrA family.</text>
</comment>
<evidence type="ECO:0000256" key="2">
    <source>
        <dbReference type="ARBA" id="ARBA00009399"/>
    </source>
</evidence>
<dbReference type="InterPro" id="IPR051401">
    <property type="entry name" value="GtrA_CellWall_Glycosyl"/>
</dbReference>
<dbReference type="GO" id="GO:0005886">
    <property type="term" value="C:plasma membrane"/>
    <property type="evidence" value="ECO:0007669"/>
    <property type="project" value="TreeGrafter"/>
</dbReference>
<evidence type="ECO:0000256" key="5">
    <source>
        <dbReference type="ARBA" id="ARBA00023136"/>
    </source>
</evidence>
<evidence type="ECO:0000259" key="7">
    <source>
        <dbReference type="Pfam" id="PF04138"/>
    </source>
</evidence>
<evidence type="ECO:0000256" key="6">
    <source>
        <dbReference type="SAM" id="Phobius"/>
    </source>
</evidence>
<sequence length="144" mass="16272">MLLENYLNPTNSFFRFMLVGIVNTIVGLSVIMLFMNGLGFTYWSSTFIGNSAGAAVSFFLNRGFTFQSDIPCWKGLPRFVCIILISYFLAYYLGQHIVSLMYNRPYLPFSEETIAVLLGTGLYTLINYMGQKYIVFPKTSSGIT</sequence>
<gene>
    <name evidence="8" type="ORF">SAMN05877753_102285</name>
</gene>
<keyword evidence="4 6" id="KW-1133">Transmembrane helix</keyword>
<evidence type="ECO:0000256" key="1">
    <source>
        <dbReference type="ARBA" id="ARBA00004141"/>
    </source>
</evidence>
<protein>
    <submittedName>
        <fullName evidence="8">Putative flippase GtrA</fullName>
    </submittedName>
</protein>
<feature type="transmembrane region" description="Helical" evidence="6">
    <location>
        <begin position="12"/>
        <end position="34"/>
    </location>
</feature>
<feature type="transmembrane region" description="Helical" evidence="6">
    <location>
        <begin position="76"/>
        <end position="93"/>
    </location>
</feature>
<dbReference type="RefSeq" id="WP_354237424.1">
    <property type="nucleotide sequence ID" value="NZ_JBEPMQ010000001.1"/>
</dbReference>
<feature type="domain" description="GtrA/DPMS transmembrane" evidence="7">
    <location>
        <begin position="15"/>
        <end position="136"/>
    </location>
</feature>
<keyword evidence="3 6" id="KW-0812">Transmembrane</keyword>
<reference evidence="8 9" key="1">
    <citation type="submission" date="2017-08" db="EMBL/GenBank/DDBJ databases">
        <authorList>
            <person name="de Groot N.N."/>
        </authorList>
    </citation>
    <scope>NUCLEOTIDE SEQUENCE [LARGE SCALE GENOMIC DNA]</scope>
    <source>
        <strain evidence="8 9">JC228</strain>
    </source>
</reference>
<dbReference type="Pfam" id="PF04138">
    <property type="entry name" value="GtrA_DPMS_TM"/>
    <property type="match status" value="1"/>
</dbReference>
<dbReference type="GO" id="GO:0000271">
    <property type="term" value="P:polysaccharide biosynthetic process"/>
    <property type="evidence" value="ECO:0007669"/>
    <property type="project" value="InterPro"/>
</dbReference>
<dbReference type="PANTHER" id="PTHR38459:SF1">
    <property type="entry name" value="PROPHAGE BACTOPRENOL-LINKED GLUCOSE TRANSLOCASE HOMOLOG"/>
    <property type="match status" value="1"/>
</dbReference>
<dbReference type="PANTHER" id="PTHR38459">
    <property type="entry name" value="PROPHAGE BACTOPRENOL-LINKED GLUCOSE TRANSLOCASE HOMOLOG"/>
    <property type="match status" value="1"/>
</dbReference>
<proteinExistence type="inferred from homology"/>
<dbReference type="Proteomes" id="UP000219546">
    <property type="component" value="Unassembled WGS sequence"/>
</dbReference>
<dbReference type="InterPro" id="IPR007267">
    <property type="entry name" value="GtrA_DPMS_TM"/>
</dbReference>
<dbReference type="AlphaFoldDB" id="A0A285CKI5"/>
<comment type="subcellular location">
    <subcellularLocation>
        <location evidence="1">Membrane</location>
        <topology evidence="1">Multi-pass membrane protein</topology>
    </subcellularLocation>
</comment>
<feature type="transmembrane region" description="Helical" evidence="6">
    <location>
        <begin position="113"/>
        <end position="130"/>
    </location>
</feature>
<keyword evidence="9" id="KW-1185">Reference proteome</keyword>
<evidence type="ECO:0000256" key="3">
    <source>
        <dbReference type="ARBA" id="ARBA00022692"/>
    </source>
</evidence>
<name>A0A285CKI5_9BACI</name>
<dbReference type="EMBL" id="OAOP01000002">
    <property type="protein sequence ID" value="SNX68077.1"/>
    <property type="molecule type" value="Genomic_DNA"/>
</dbReference>
<accession>A0A285CKI5</accession>
<organism evidence="8 9">
    <name type="scientific">Bacillus oleivorans</name>
    <dbReference type="NCBI Taxonomy" id="1448271"/>
    <lineage>
        <taxon>Bacteria</taxon>
        <taxon>Bacillati</taxon>
        <taxon>Bacillota</taxon>
        <taxon>Bacilli</taxon>
        <taxon>Bacillales</taxon>
        <taxon>Bacillaceae</taxon>
        <taxon>Bacillus</taxon>
    </lineage>
</organism>
<evidence type="ECO:0000313" key="9">
    <source>
        <dbReference type="Proteomes" id="UP000219546"/>
    </source>
</evidence>
<evidence type="ECO:0000256" key="4">
    <source>
        <dbReference type="ARBA" id="ARBA00022989"/>
    </source>
</evidence>
<feature type="transmembrane region" description="Helical" evidence="6">
    <location>
        <begin position="40"/>
        <end position="64"/>
    </location>
</feature>